<proteinExistence type="predicted"/>
<evidence type="ECO:0000256" key="2">
    <source>
        <dbReference type="SAM" id="SignalP"/>
    </source>
</evidence>
<feature type="signal peptide" evidence="2">
    <location>
        <begin position="1"/>
        <end position="21"/>
    </location>
</feature>
<keyword evidence="1" id="KW-0472">Membrane</keyword>
<reference evidence="3" key="1">
    <citation type="submission" date="2022-06" db="EMBL/GenBank/DDBJ databases">
        <title>Complete genome sequences of two strains of the flax pathogen Septoria linicola.</title>
        <authorList>
            <person name="Lapalu N."/>
            <person name="Simon A."/>
            <person name="Demenou B."/>
            <person name="Paumier D."/>
            <person name="Guillot M.-P."/>
            <person name="Gout L."/>
            <person name="Valade R."/>
        </authorList>
    </citation>
    <scope>NUCLEOTIDE SEQUENCE</scope>
    <source>
        <strain evidence="3">SE15195</strain>
    </source>
</reference>
<organism evidence="3 4">
    <name type="scientific">Septoria linicola</name>
    <dbReference type="NCBI Taxonomy" id="215465"/>
    <lineage>
        <taxon>Eukaryota</taxon>
        <taxon>Fungi</taxon>
        <taxon>Dikarya</taxon>
        <taxon>Ascomycota</taxon>
        <taxon>Pezizomycotina</taxon>
        <taxon>Dothideomycetes</taxon>
        <taxon>Dothideomycetidae</taxon>
        <taxon>Mycosphaerellales</taxon>
        <taxon>Mycosphaerellaceae</taxon>
        <taxon>Septoria</taxon>
    </lineage>
</organism>
<sequence length="108" mass="11833">MPSISITILALCAALLTNTNAMATSLLEILQDQHDPAFKSAASIMDGRSDHLMARNNLQSRDFVRFIKHERTAAGFALTGALLFFMLIAAAIYFLIRCAGRKSSMQNV</sequence>
<dbReference type="Proteomes" id="UP001056384">
    <property type="component" value="Chromosome 10"/>
</dbReference>
<feature type="transmembrane region" description="Helical" evidence="1">
    <location>
        <begin position="73"/>
        <end position="96"/>
    </location>
</feature>
<keyword evidence="1" id="KW-0812">Transmembrane</keyword>
<name>A0A9Q9EPI6_9PEZI</name>
<accession>A0A9Q9EPI6</accession>
<evidence type="ECO:0000256" key="1">
    <source>
        <dbReference type="SAM" id="Phobius"/>
    </source>
</evidence>
<keyword evidence="1" id="KW-1133">Transmembrane helix</keyword>
<dbReference type="EMBL" id="CP099427">
    <property type="protein sequence ID" value="USW57719.1"/>
    <property type="molecule type" value="Genomic_DNA"/>
</dbReference>
<keyword evidence="4" id="KW-1185">Reference proteome</keyword>
<gene>
    <name evidence="3" type="ORF">Slin15195_G110380</name>
</gene>
<dbReference type="AlphaFoldDB" id="A0A9Q9EPI6"/>
<feature type="chain" id="PRO_5040168476" evidence="2">
    <location>
        <begin position="22"/>
        <end position="108"/>
    </location>
</feature>
<evidence type="ECO:0000313" key="4">
    <source>
        <dbReference type="Proteomes" id="UP001056384"/>
    </source>
</evidence>
<keyword evidence="2" id="KW-0732">Signal</keyword>
<protein>
    <submittedName>
        <fullName evidence="3">Uncharacterized protein</fullName>
    </submittedName>
</protein>
<evidence type="ECO:0000313" key="3">
    <source>
        <dbReference type="EMBL" id="USW57719.1"/>
    </source>
</evidence>